<dbReference type="Pfam" id="PF00078">
    <property type="entry name" value="RVT_1"/>
    <property type="match status" value="1"/>
</dbReference>
<evidence type="ECO:0000313" key="2">
    <source>
        <dbReference type="EMBL" id="GJT26681.1"/>
    </source>
</evidence>
<sequence>MRKLQGSFYCTLKKIGVKDRENTMNPFVGIFDTRLNNEEANNMVKEVSNKEVKEALFDIDDEKAPDPDGFTAKFFKAVWEIVGNDLCKAVQEFFMSGKLLGEVNATVIFLVPKINVPNRVSDFRPIACCNIIYICISKLITNRRKGILGKLVSENQSAFISGRKITDNILLSQELLRGYNWKNTGKKYAFKIDLQKAYDTTDWDFLRNTLKGFGFHEKMVNWVMICVTTAKFTINVNGERFVKVVMKALEEFISISGLKPNMQKSTAFFGVPLITKKISVSECRPLIDKVKQETHDWKNMALSYAGRLQLIALVLSSMQVYWASVFLLPRTIIKDINKLLKGFLWCHGYLIRGKAKVSWESICKPKDKGGLRLKSL</sequence>
<proteinExistence type="predicted"/>
<evidence type="ECO:0000259" key="1">
    <source>
        <dbReference type="Pfam" id="PF00078"/>
    </source>
</evidence>
<dbReference type="GO" id="GO:0003964">
    <property type="term" value="F:RNA-directed DNA polymerase activity"/>
    <property type="evidence" value="ECO:0007669"/>
    <property type="project" value="UniProtKB-KW"/>
</dbReference>
<reference evidence="2" key="1">
    <citation type="journal article" date="2022" name="Int. J. Mol. Sci.">
        <title>Draft Genome of Tanacetum Coccineum: Genomic Comparison of Closely Related Tanacetum-Family Plants.</title>
        <authorList>
            <person name="Yamashiro T."/>
            <person name="Shiraishi A."/>
            <person name="Nakayama K."/>
            <person name="Satake H."/>
        </authorList>
    </citation>
    <scope>NUCLEOTIDE SEQUENCE</scope>
</reference>
<dbReference type="Proteomes" id="UP001151760">
    <property type="component" value="Unassembled WGS sequence"/>
</dbReference>
<evidence type="ECO:0000313" key="3">
    <source>
        <dbReference type="Proteomes" id="UP001151760"/>
    </source>
</evidence>
<dbReference type="PANTHER" id="PTHR33116:SF78">
    <property type="entry name" value="OS12G0587133 PROTEIN"/>
    <property type="match status" value="1"/>
</dbReference>
<keyword evidence="3" id="KW-1185">Reference proteome</keyword>
<keyword evidence="2" id="KW-0808">Transferase</keyword>
<protein>
    <submittedName>
        <fullName evidence="2">RNA-directed DNA polymerase, eukaryota, reverse transcriptase zinc-binding domain protein</fullName>
    </submittedName>
</protein>
<name>A0ABQ5CHW5_9ASTR</name>
<comment type="caution">
    <text evidence="2">The sequence shown here is derived from an EMBL/GenBank/DDBJ whole genome shotgun (WGS) entry which is preliminary data.</text>
</comment>
<dbReference type="InterPro" id="IPR000477">
    <property type="entry name" value="RT_dom"/>
</dbReference>
<gene>
    <name evidence="2" type="ORF">Tco_0906956</name>
</gene>
<feature type="domain" description="Reverse transcriptase" evidence="1">
    <location>
        <begin position="118"/>
        <end position="246"/>
    </location>
</feature>
<dbReference type="EMBL" id="BQNB010014313">
    <property type="protein sequence ID" value="GJT26681.1"/>
    <property type="molecule type" value="Genomic_DNA"/>
</dbReference>
<accession>A0ABQ5CHW5</accession>
<keyword evidence="2" id="KW-0695">RNA-directed DNA polymerase</keyword>
<dbReference type="PANTHER" id="PTHR33116">
    <property type="entry name" value="REVERSE TRANSCRIPTASE ZINC-BINDING DOMAIN-CONTAINING PROTEIN-RELATED-RELATED"/>
    <property type="match status" value="1"/>
</dbReference>
<reference evidence="2" key="2">
    <citation type="submission" date="2022-01" db="EMBL/GenBank/DDBJ databases">
        <authorList>
            <person name="Yamashiro T."/>
            <person name="Shiraishi A."/>
            <person name="Satake H."/>
            <person name="Nakayama K."/>
        </authorList>
    </citation>
    <scope>NUCLEOTIDE SEQUENCE</scope>
</reference>
<organism evidence="2 3">
    <name type="scientific">Tanacetum coccineum</name>
    <dbReference type="NCBI Taxonomy" id="301880"/>
    <lineage>
        <taxon>Eukaryota</taxon>
        <taxon>Viridiplantae</taxon>
        <taxon>Streptophyta</taxon>
        <taxon>Embryophyta</taxon>
        <taxon>Tracheophyta</taxon>
        <taxon>Spermatophyta</taxon>
        <taxon>Magnoliopsida</taxon>
        <taxon>eudicotyledons</taxon>
        <taxon>Gunneridae</taxon>
        <taxon>Pentapetalae</taxon>
        <taxon>asterids</taxon>
        <taxon>campanulids</taxon>
        <taxon>Asterales</taxon>
        <taxon>Asteraceae</taxon>
        <taxon>Asteroideae</taxon>
        <taxon>Anthemideae</taxon>
        <taxon>Anthemidinae</taxon>
        <taxon>Tanacetum</taxon>
    </lineage>
</organism>
<keyword evidence="2" id="KW-0548">Nucleotidyltransferase</keyword>